<sequence length="241" mass="26596">MTLEEQVHAELRALRKSAEGVTPAGLAASPIICQLIGAGNPDIAYNALKQAILAMDQSTAIGAASASLGLAAHGSTHLERLTDFGLRAGYDQRQVRRYSDKGLHQIAAYLSTQWTLEASPQLRLSLWHPDHDHVWVSVMARHFYFIEMRTPEVSLWRDDQRDIQALSWRNSQSGAFDVFEGAALFDLDEQFVVSVIWHGELWPLFEVDIAGVGERDITARSLGSHVQVALTGRAEPPSGNQ</sequence>
<dbReference type="Proteomes" id="UP000199086">
    <property type="component" value="Unassembled WGS sequence"/>
</dbReference>
<evidence type="ECO:0000313" key="1">
    <source>
        <dbReference type="EMBL" id="SDB87228.1"/>
    </source>
</evidence>
<gene>
    <name evidence="1" type="ORF">GA0111570_105309</name>
</gene>
<protein>
    <submittedName>
        <fullName evidence="1">Uncharacterized protein</fullName>
    </submittedName>
</protein>
<dbReference type="RefSeq" id="WP_139283209.1">
    <property type="nucleotide sequence ID" value="NZ_FMYF01000005.1"/>
</dbReference>
<reference evidence="1 2" key="1">
    <citation type="submission" date="2016-06" db="EMBL/GenBank/DDBJ databases">
        <authorList>
            <person name="Olsen C.W."/>
            <person name="Carey S."/>
            <person name="Hinshaw L."/>
            <person name="Karasin A.I."/>
        </authorList>
    </citation>
    <scope>NUCLEOTIDE SEQUENCE [LARGE SCALE GENOMIC DNA]</scope>
    <source>
        <strain evidence="1 2">LZ-22</strain>
    </source>
</reference>
<proteinExistence type="predicted"/>
<keyword evidence="2" id="KW-1185">Reference proteome</keyword>
<dbReference type="OrthoDB" id="5071871at2"/>
<name>A0A1G6GZ98_9ACTN</name>
<dbReference type="EMBL" id="FMYF01000005">
    <property type="protein sequence ID" value="SDB87228.1"/>
    <property type="molecule type" value="Genomic_DNA"/>
</dbReference>
<evidence type="ECO:0000313" key="2">
    <source>
        <dbReference type="Proteomes" id="UP000199086"/>
    </source>
</evidence>
<accession>A0A1G6GZ98</accession>
<organism evidence="1 2">
    <name type="scientific">Raineyella antarctica</name>
    <dbReference type="NCBI Taxonomy" id="1577474"/>
    <lineage>
        <taxon>Bacteria</taxon>
        <taxon>Bacillati</taxon>
        <taxon>Actinomycetota</taxon>
        <taxon>Actinomycetes</taxon>
        <taxon>Propionibacteriales</taxon>
        <taxon>Propionibacteriaceae</taxon>
        <taxon>Raineyella</taxon>
    </lineage>
</organism>
<dbReference type="AlphaFoldDB" id="A0A1G6GZ98"/>